<keyword evidence="2" id="KW-1133">Transmembrane helix</keyword>
<keyword evidence="2" id="KW-0812">Transmembrane</keyword>
<dbReference type="EMBL" id="JAGFNY010000019">
    <property type="protein sequence ID" value="MBW7570480.1"/>
    <property type="molecule type" value="Genomic_DNA"/>
</dbReference>
<evidence type="ECO:0000313" key="3">
    <source>
        <dbReference type="EMBL" id="MBW7570480.1"/>
    </source>
</evidence>
<evidence type="ECO:0000313" key="4">
    <source>
        <dbReference type="Proteomes" id="UP000731465"/>
    </source>
</evidence>
<feature type="compositionally biased region" description="Polar residues" evidence="1">
    <location>
        <begin position="491"/>
        <end position="500"/>
    </location>
</feature>
<dbReference type="NCBIfam" id="NF040486">
    <property type="entry name" value="SrfA_fam"/>
    <property type="match status" value="1"/>
</dbReference>
<protein>
    <submittedName>
        <fullName evidence="3">Uncharacterized protein</fullName>
    </submittedName>
</protein>
<proteinExistence type="predicted"/>
<sequence length="508" mass="55605">MATKLLNSGNLKDYQAIGEDGILVWQRADAFRTSIINSPVLGRKYADILAVPKFSSDATHVDWFIPFDSERSDGEYDVVSWSAATLDEKKRAYSYLNELKSKFLYYGMNLEASALSSNDKLFAHFLIGNSKDNIQLPAFQFPSDEYVYIVNGRPVITFWGFINHNSKLQKDPFFILRTEDNVLKGTTSANTATATATAATATATSFWAAHKWCLLLIPLLLLLLPLLLYLLWWLFFARSLPLFAVAPDLKNLSLDPVEVEKTGYLPFYEDTDPIAVKNTGFVADDGTLVPADEKDLPLGEQNTPAADDSLNEQAENSSENPDDNSKVPENEKMQENDDSLSATPPLLNEDGAQNAQSGDDASKDNNQGDSGALVPPVLNENNELVLSNSDLSSGDISKLDGVWKVNSPIVEKNTNKPINLQYEFKDGKGKAVITQRDGVKCSGDVNGGLAAGSLSITNQSVAKCTDGSTYVLPSVKCSKGKDGKSSCMSEYDNTANTDQSKFPMELHR</sequence>
<dbReference type="RefSeq" id="WP_219937703.1">
    <property type="nucleotide sequence ID" value="NZ_JAGFNY010000019.1"/>
</dbReference>
<comment type="caution">
    <text evidence="3">The sequence shown here is derived from an EMBL/GenBank/DDBJ whole genome shotgun (WGS) entry which is preliminary data.</text>
</comment>
<dbReference type="Proteomes" id="UP000731465">
    <property type="component" value="Unassembled WGS sequence"/>
</dbReference>
<feature type="region of interest" description="Disordered" evidence="1">
    <location>
        <begin position="288"/>
        <end position="376"/>
    </location>
</feature>
<name>A0ABS7DGR2_9GAMM</name>
<dbReference type="InterPro" id="IPR047774">
    <property type="entry name" value="SrfA-like"/>
</dbReference>
<keyword evidence="2" id="KW-0472">Membrane</keyword>
<reference evidence="3 4" key="1">
    <citation type="submission" date="2021-03" db="EMBL/GenBank/DDBJ databases">
        <title>Succinivibrio sp. nov. isolated from feces of cow.</title>
        <authorList>
            <person name="Choi J.-Y."/>
        </authorList>
    </citation>
    <scope>NUCLEOTIDE SEQUENCE [LARGE SCALE GENOMIC DNA]</scope>
    <source>
        <strain evidence="3 4">AGMB01872</strain>
    </source>
</reference>
<feature type="transmembrane region" description="Helical" evidence="2">
    <location>
        <begin position="212"/>
        <end position="235"/>
    </location>
</feature>
<accession>A0ABS7DGR2</accession>
<evidence type="ECO:0000256" key="2">
    <source>
        <dbReference type="SAM" id="Phobius"/>
    </source>
</evidence>
<feature type="compositionally biased region" description="Basic and acidic residues" evidence="1">
    <location>
        <begin position="323"/>
        <end position="335"/>
    </location>
</feature>
<keyword evidence="4" id="KW-1185">Reference proteome</keyword>
<organism evidence="3 4">
    <name type="scientific">Succinivibrio faecicola</name>
    <dbReference type="NCBI Taxonomy" id="2820300"/>
    <lineage>
        <taxon>Bacteria</taxon>
        <taxon>Pseudomonadati</taxon>
        <taxon>Pseudomonadota</taxon>
        <taxon>Gammaproteobacteria</taxon>
        <taxon>Aeromonadales</taxon>
        <taxon>Succinivibrionaceae</taxon>
        <taxon>Succinivibrio</taxon>
    </lineage>
</organism>
<feature type="region of interest" description="Disordered" evidence="1">
    <location>
        <begin position="479"/>
        <end position="508"/>
    </location>
</feature>
<gene>
    <name evidence="3" type="ORF">J5V48_06165</name>
</gene>
<evidence type="ECO:0000256" key="1">
    <source>
        <dbReference type="SAM" id="MobiDB-lite"/>
    </source>
</evidence>
<feature type="compositionally biased region" description="Polar residues" evidence="1">
    <location>
        <begin position="351"/>
        <end position="369"/>
    </location>
</feature>